<keyword evidence="10 12" id="KW-0456">Lyase</keyword>
<dbReference type="PANTHER" id="PTHR48077">
    <property type="entry name" value="TRYPTOPHAN SYNTHASE-RELATED"/>
    <property type="match status" value="1"/>
</dbReference>
<dbReference type="PIRSF" id="PIRSF001413">
    <property type="entry name" value="Trp_syn_beta"/>
    <property type="match status" value="1"/>
</dbReference>
<comment type="subunit">
    <text evidence="5 12">Tetramer of two alpha and two beta chains.</text>
</comment>
<dbReference type="KEGG" id="ome:OLMES_3809"/>
<comment type="catalytic activity">
    <reaction evidence="11 12">
        <text>(1S,2R)-1-C-(indol-3-yl)glycerol 3-phosphate + L-serine = D-glyceraldehyde 3-phosphate + L-tryptophan + H2O</text>
        <dbReference type="Rhea" id="RHEA:10532"/>
        <dbReference type="ChEBI" id="CHEBI:15377"/>
        <dbReference type="ChEBI" id="CHEBI:33384"/>
        <dbReference type="ChEBI" id="CHEBI:57912"/>
        <dbReference type="ChEBI" id="CHEBI:58866"/>
        <dbReference type="ChEBI" id="CHEBI:59776"/>
        <dbReference type="EC" id="4.2.1.20"/>
    </reaction>
</comment>
<reference evidence="14 15" key="1">
    <citation type="submission" date="2017-05" db="EMBL/GenBank/DDBJ databases">
        <title>Genomic insights into alkan degradation activity of Oleiphilus messinensis.</title>
        <authorList>
            <person name="Kozyavkin S.A."/>
            <person name="Slesarev A.I."/>
            <person name="Golyshin P.N."/>
            <person name="Korzhenkov A."/>
            <person name="Golyshina O.N."/>
            <person name="Toshchakov S.V."/>
        </authorList>
    </citation>
    <scope>NUCLEOTIDE SEQUENCE [LARGE SCALE GENOMIC DNA]</scope>
    <source>
        <strain evidence="14 15">ME102</strain>
    </source>
</reference>
<dbReference type="Gene3D" id="3.40.50.1100">
    <property type="match status" value="2"/>
</dbReference>
<dbReference type="PROSITE" id="PS00168">
    <property type="entry name" value="TRP_SYNTHASE_BETA"/>
    <property type="match status" value="1"/>
</dbReference>
<keyword evidence="9 12" id="KW-0057">Aromatic amino acid biosynthesis</keyword>
<dbReference type="HAMAP" id="MF_00133">
    <property type="entry name" value="Trp_synth_beta"/>
    <property type="match status" value="1"/>
</dbReference>
<comment type="similarity">
    <text evidence="4 12">Belongs to the TrpB family.</text>
</comment>
<evidence type="ECO:0000256" key="1">
    <source>
        <dbReference type="ARBA" id="ARBA00001933"/>
    </source>
</evidence>
<name>A0A1Y0ICH2_9GAMM</name>
<evidence type="ECO:0000313" key="14">
    <source>
        <dbReference type="EMBL" id="ARU57829.1"/>
    </source>
</evidence>
<evidence type="ECO:0000256" key="6">
    <source>
        <dbReference type="ARBA" id="ARBA00022605"/>
    </source>
</evidence>
<evidence type="ECO:0000256" key="4">
    <source>
        <dbReference type="ARBA" id="ARBA00009982"/>
    </source>
</evidence>
<dbReference type="InterPro" id="IPR023026">
    <property type="entry name" value="Trp_synth_beta/beta-like"/>
</dbReference>
<dbReference type="EMBL" id="CP021425">
    <property type="protein sequence ID" value="ARU57829.1"/>
    <property type="molecule type" value="Genomic_DNA"/>
</dbReference>
<protein>
    <recommendedName>
        <fullName evidence="12">Tryptophan synthase beta chain</fullName>
        <ecNumber evidence="12">4.2.1.20</ecNumber>
    </recommendedName>
</protein>
<dbReference type="InterPro" id="IPR036052">
    <property type="entry name" value="TrpB-like_PALP_sf"/>
</dbReference>
<dbReference type="InterPro" id="IPR001926">
    <property type="entry name" value="TrpB-like_PALP"/>
</dbReference>
<comment type="cofactor">
    <cofactor evidence="1 12">
        <name>pyridoxal 5'-phosphate</name>
        <dbReference type="ChEBI" id="CHEBI:597326"/>
    </cofactor>
</comment>
<keyword evidence="8 12" id="KW-0663">Pyridoxal phosphate</keyword>
<feature type="modified residue" description="N6-(pyridoxal phosphate)lysine" evidence="12">
    <location>
        <position position="101"/>
    </location>
</feature>
<comment type="pathway">
    <text evidence="3 12">Amino-acid biosynthesis; L-tryptophan biosynthesis; L-tryptophan from chorismate: step 5/5.</text>
</comment>
<dbReference type="CDD" id="cd06446">
    <property type="entry name" value="Trp-synth_B"/>
    <property type="match status" value="1"/>
</dbReference>
<evidence type="ECO:0000256" key="11">
    <source>
        <dbReference type="ARBA" id="ARBA00049047"/>
    </source>
</evidence>
<keyword evidence="15" id="KW-1185">Reference proteome</keyword>
<keyword evidence="7 12" id="KW-0822">Tryptophan biosynthesis</keyword>
<dbReference type="PANTHER" id="PTHR48077:SF3">
    <property type="entry name" value="TRYPTOPHAN SYNTHASE"/>
    <property type="match status" value="1"/>
</dbReference>
<organism evidence="14 15">
    <name type="scientific">Oleiphilus messinensis</name>
    <dbReference type="NCBI Taxonomy" id="141451"/>
    <lineage>
        <taxon>Bacteria</taxon>
        <taxon>Pseudomonadati</taxon>
        <taxon>Pseudomonadota</taxon>
        <taxon>Gammaproteobacteria</taxon>
        <taxon>Oceanospirillales</taxon>
        <taxon>Oleiphilaceae</taxon>
        <taxon>Oleiphilus</taxon>
    </lineage>
</organism>
<dbReference type="RefSeq" id="WP_087462681.1">
    <property type="nucleotide sequence ID" value="NZ_CP021425.1"/>
</dbReference>
<dbReference type="GO" id="GO:0004834">
    <property type="term" value="F:tryptophan synthase activity"/>
    <property type="evidence" value="ECO:0007669"/>
    <property type="project" value="UniProtKB-UniRule"/>
</dbReference>
<dbReference type="UniPathway" id="UPA00035">
    <property type="reaction ID" value="UER00044"/>
</dbReference>
<sequence length="430" mass="46794">MSGSNETIQSLSDQDRRNRDYFGEYGGRFIPELLIPPLDELAHLFSVAKQDATFWSEFSHTCHTFSGRPTPITHCARLSRMTQGAQIWLKREDLNHTGAHKINNVIGQGLLMRRMGKKRVVAETGAGQHGIATAIMAAREGFDCTIYMGAKDVERQYSNVFWMEQLGAEVIAVNTGSATLKDAMDDALRDWATNFETTHYLIGTACGPAPYPEMVAWFQSIIGQELITQCVDSIGQQPTAIVACVGGGSNALGAFLPYIEKHETELIAVEAGGKGLATGQHASRLMPGTGTVGIAQGYKTRFLQTDDGQLRSTHSIAAGLDYVGVSPLLADLLDQGHLRVEHATDEEALSAFSSLLKAEGIIPALESSHAIAGALKIAKERKPSEHIVVNLSGRGDKDLFNIANTTSSEKWLNFLQHQINMQKAIKPHQP</sequence>
<proteinExistence type="inferred from homology"/>
<dbReference type="NCBIfam" id="TIGR00263">
    <property type="entry name" value="trpB"/>
    <property type="match status" value="1"/>
</dbReference>
<dbReference type="OrthoDB" id="9766131at2"/>
<dbReference type="InterPro" id="IPR006654">
    <property type="entry name" value="Trp_synth_beta"/>
</dbReference>
<feature type="domain" description="Tryptophan synthase beta chain-like PALP" evidence="13">
    <location>
        <begin position="66"/>
        <end position="393"/>
    </location>
</feature>
<evidence type="ECO:0000256" key="2">
    <source>
        <dbReference type="ARBA" id="ARBA00002786"/>
    </source>
</evidence>
<evidence type="ECO:0000256" key="5">
    <source>
        <dbReference type="ARBA" id="ARBA00011270"/>
    </source>
</evidence>
<evidence type="ECO:0000256" key="12">
    <source>
        <dbReference type="HAMAP-Rule" id="MF_00133"/>
    </source>
</evidence>
<evidence type="ECO:0000259" key="13">
    <source>
        <dbReference type="Pfam" id="PF00291"/>
    </source>
</evidence>
<evidence type="ECO:0000256" key="7">
    <source>
        <dbReference type="ARBA" id="ARBA00022822"/>
    </source>
</evidence>
<keyword evidence="6 12" id="KW-0028">Amino-acid biosynthesis</keyword>
<dbReference type="SUPFAM" id="SSF53686">
    <property type="entry name" value="Tryptophan synthase beta subunit-like PLP-dependent enzymes"/>
    <property type="match status" value="1"/>
</dbReference>
<accession>A0A1Y0ICH2</accession>
<evidence type="ECO:0000256" key="9">
    <source>
        <dbReference type="ARBA" id="ARBA00023141"/>
    </source>
</evidence>
<evidence type="ECO:0000313" key="15">
    <source>
        <dbReference type="Proteomes" id="UP000196027"/>
    </source>
</evidence>
<dbReference type="Pfam" id="PF00291">
    <property type="entry name" value="PALP"/>
    <property type="match status" value="1"/>
</dbReference>
<evidence type="ECO:0000256" key="10">
    <source>
        <dbReference type="ARBA" id="ARBA00023239"/>
    </source>
</evidence>
<evidence type="ECO:0000256" key="3">
    <source>
        <dbReference type="ARBA" id="ARBA00004733"/>
    </source>
</evidence>
<dbReference type="FunFam" id="3.40.50.1100:FF:000004">
    <property type="entry name" value="Tryptophan synthase beta chain"/>
    <property type="match status" value="1"/>
</dbReference>
<dbReference type="GO" id="GO:0005737">
    <property type="term" value="C:cytoplasm"/>
    <property type="evidence" value="ECO:0007669"/>
    <property type="project" value="TreeGrafter"/>
</dbReference>
<dbReference type="Proteomes" id="UP000196027">
    <property type="component" value="Chromosome"/>
</dbReference>
<comment type="function">
    <text evidence="2 12">The beta subunit is responsible for the synthesis of L-tryptophan from indole and L-serine.</text>
</comment>
<dbReference type="AlphaFoldDB" id="A0A1Y0ICH2"/>
<dbReference type="InterPro" id="IPR006653">
    <property type="entry name" value="Trp_synth_b_CS"/>
</dbReference>
<evidence type="ECO:0000256" key="8">
    <source>
        <dbReference type="ARBA" id="ARBA00022898"/>
    </source>
</evidence>
<gene>
    <name evidence="12" type="primary">trpB</name>
    <name evidence="14" type="ORF">OLMES_3809</name>
</gene>
<dbReference type="EC" id="4.2.1.20" evidence="12"/>